<dbReference type="GO" id="GO:0006066">
    <property type="term" value="P:alcohol metabolic process"/>
    <property type="evidence" value="ECO:0007669"/>
    <property type="project" value="UniProtKB-ARBA"/>
</dbReference>
<dbReference type="GO" id="GO:0004348">
    <property type="term" value="F:glucosylceramidase activity"/>
    <property type="evidence" value="ECO:0007669"/>
    <property type="project" value="UniProtKB-EC"/>
</dbReference>
<dbReference type="GO" id="GO:0032006">
    <property type="term" value="P:regulation of TOR signaling"/>
    <property type="evidence" value="ECO:0007669"/>
    <property type="project" value="UniProtKB-ARBA"/>
</dbReference>
<dbReference type="Pfam" id="PF02055">
    <property type="entry name" value="Glyco_hydro_30"/>
    <property type="match status" value="1"/>
</dbReference>
<dbReference type="EC" id="3.2.1.45" evidence="5 12"/>
<dbReference type="GO" id="GO:0007040">
    <property type="term" value="P:lysosome organization"/>
    <property type="evidence" value="ECO:0007669"/>
    <property type="project" value="UniProtKB-ARBA"/>
</dbReference>
<dbReference type="EMBL" id="CAJGYM010000116">
    <property type="protein sequence ID" value="CAD6198137.1"/>
    <property type="molecule type" value="Genomic_DNA"/>
</dbReference>
<organism evidence="16 17">
    <name type="scientific">Caenorhabditis auriculariae</name>
    <dbReference type="NCBI Taxonomy" id="2777116"/>
    <lineage>
        <taxon>Eukaryota</taxon>
        <taxon>Metazoa</taxon>
        <taxon>Ecdysozoa</taxon>
        <taxon>Nematoda</taxon>
        <taxon>Chromadorea</taxon>
        <taxon>Rhabditida</taxon>
        <taxon>Rhabditina</taxon>
        <taxon>Rhabditomorpha</taxon>
        <taxon>Rhabditoidea</taxon>
        <taxon>Rhabditidae</taxon>
        <taxon>Peloderinae</taxon>
        <taxon>Caenorhabditis</taxon>
    </lineage>
</organism>
<dbReference type="GO" id="GO:0010605">
    <property type="term" value="P:negative regulation of macromolecule metabolic process"/>
    <property type="evidence" value="ECO:0007669"/>
    <property type="project" value="UniProtKB-ARBA"/>
</dbReference>
<dbReference type="GO" id="GO:0005774">
    <property type="term" value="C:vacuolar membrane"/>
    <property type="evidence" value="ECO:0007669"/>
    <property type="project" value="UniProtKB-ARBA"/>
</dbReference>
<comment type="similarity">
    <text evidence="4 12">Belongs to the glycosyl hydrolase 30 family.</text>
</comment>
<dbReference type="GO" id="GO:0051246">
    <property type="term" value="P:regulation of protein metabolic process"/>
    <property type="evidence" value="ECO:0007669"/>
    <property type="project" value="UniProtKB-ARBA"/>
</dbReference>
<evidence type="ECO:0000313" key="17">
    <source>
        <dbReference type="Proteomes" id="UP000835052"/>
    </source>
</evidence>
<dbReference type="InterPro" id="IPR017853">
    <property type="entry name" value="GH"/>
</dbReference>
<keyword evidence="8 12" id="KW-0746">Sphingolipid metabolism</keyword>
<evidence type="ECO:0000256" key="11">
    <source>
        <dbReference type="ARBA" id="ARBA00051345"/>
    </source>
</evidence>
<comment type="pathway">
    <text evidence="2">Lipid metabolism; sphingolipid metabolism.</text>
</comment>
<feature type="domain" description="Glycosyl hydrolase family 30 TIM-barrel" evidence="14">
    <location>
        <begin position="99"/>
        <end position="437"/>
    </location>
</feature>
<feature type="signal peptide" evidence="13">
    <location>
        <begin position="1"/>
        <end position="18"/>
    </location>
</feature>
<evidence type="ECO:0000256" key="12">
    <source>
        <dbReference type="RuleBase" id="RU361188"/>
    </source>
</evidence>
<dbReference type="GO" id="GO:0005764">
    <property type="term" value="C:lysosome"/>
    <property type="evidence" value="ECO:0007669"/>
    <property type="project" value="UniProtKB-ARBA"/>
</dbReference>
<evidence type="ECO:0000256" key="8">
    <source>
        <dbReference type="ARBA" id="ARBA00022919"/>
    </source>
</evidence>
<evidence type="ECO:0000256" key="2">
    <source>
        <dbReference type="ARBA" id="ARBA00004760"/>
    </source>
</evidence>
<dbReference type="SUPFAM" id="SSF51445">
    <property type="entry name" value="(Trans)glycosidases"/>
    <property type="match status" value="1"/>
</dbReference>
<dbReference type="PRINTS" id="PR00843">
    <property type="entry name" value="GLHYDRLASE30"/>
</dbReference>
<dbReference type="InterPro" id="IPR033453">
    <property type="entry name" value="Glyco_hydro_30_TIM-barrel"/>
</dbReference>
<evidence type="ECO:0000313" key="16">
    <source>
        <dbReference type="EMBL" id="CAD6198137.1"/>
    </source>
</evidence>
<dbReference type="GO" id="GO:0016241">
    <property type="term" value="P:regulation of macroautophagy"/>
    <property type="evidence" value="ECO:0007669"/>
    <property type="project" value="UniProtKB-ARBA"/>
</dbReference>
<comment type="pathway">
    <text evidence="3">Sphingolipid metabolism.</text>
</comment>
<evidence type="ECO:0000256" key="6">
    <source>
        <dbReference type="ARBA" id="ARBA00022729"/>
    </source>
</evidence>
<evidence type="ECO:0000256" key="13">
    <source>
        <dbReference type="SAM" id="SignalP"/>
    </source>
</evidence>
<feature type="domain" description="Glycosyl hydrolase family 30 beta sandwich" evidence="15">
    <location>
        <begin position="440"/>
        <end position="506"/>
    </location>
</feature>
<dbReference type="PANTHER" id="PTHR11069">
    <property type="entry name" value="GLUCOSYLCERAMIDASE"/>
    <property type="match status" value="1"/>
</dbReference>
<keyword evidence="9 12" id="KW-0443">Lipid metabolism</keyword>
<feature type="chain" id="PRO_5035837008" description="Glucosylceramidase" evidence="13">
    <location>
        <begin position="19"/>
        <end position="509"/>
    </location>
</feature>
<dbReference type="GO" id="GO:0008202">
    <property type="term" value="P:steroid metabolic process"/>
    <property type="evidence" value="ECO:0007669"/>
    <property type="project" value="UniProtKB-ARBA"/>
</dbReference>
<keyword evidence="17" id="KW-1185">Reference proteome</keyword>
<dbReference type="GO" id="GO:0005102">
    <property type="term" value="F:signaling receptor binding"/>
    <property type="evidence" value="ECO:0007669"/>
    <property type="project" value="UniProtKB-ARBA"/>
</dbReference>
<dbReference type="GO" id="GO:0042391">
    <property type="term" value="P:regulation of membrane potential"/>
    <property type="evidence" value="ECO:0007669"/>
    <property type="project" value="UniProtKB-ARBA"/>
</dbReference>
<evidence type="ECO:0000259" key="15">
    <source>
        <dbReference type="Pfam" id="PF17189"/>
    </source>
</evidence>
<comment type="catalytic activity">
    <reaction evidence="11">
        <text>an N-acyl-1-beta-D-glucosyl-15-methylhexadecasphing-4-enine + H2O = an N-acyl-15-methylhexadecasphing-4-enine + D-glucose</text>
        <dbReference type="Rhea" id="RHEA:34755"/>
        <dbReference type="ChEBI" id="CHEBI:4167"/>
        <dbReference type="ChEBI" id="CHEBI:15377"/>
        <dbReference type="ChEBI" id="CHEBI:70815"/>
        <dbReference type="ChEBI" id="CHEBI:70846"/>
    </reaction>
    <physiologicalReaction direction="left-to-right" evidence="11">
        <dbReference type="Rhea" id="RHEA:34756"/>
    </physiologicalReaction>
</comment>
<keyword evidence="12" id="KW-0326">Glycosidase</keyword>
<name>A0A8S1HQ20_9PELO</name>
<accession>A0A8S1HQ20</accession>
<dbReference type="AlphaFoldDB" id="A0A8S1HQ20"/>
<dbReference type="Pfam" id="PF17189">
    <property type="entry name" value="Glyco_hydro_30C"/>
    <property type="match status" value="1"/>
</dbReference>
<dbReference type="SUPFAM" id="SSF51011">
    <property type="entry name" value="Glycosyl hydrolase domain"/>
    <property type="match status" value="1"/>
</dbReference>
<comment type="catalytic activity">
    <reaction evidence="10">
        <text>a beta-D-glucosylceramide + H2O = an N-acyl-sphingoid base + D-glucose</text>
        <dbReference type="Rhea" id="RHEA:81447"/>
        <dbReference type="ChEBI" id="CHEBI:4167"/>
        <dbReference type="ChEBI" id="CHEBI:15377"/>
        <dbReference type="ChEBI" id="CHEBI:83264"/>
        <dbReference type="ChEBI" id="CHEBI:83273"/>
    </reaction>
    <physiologicalReaction direction="left-to-right" evidence="10">
        <dbReference type="Rhea" id="RHEA:81448"/>
    </physiologicalReaction>
</comment>
<dbReference type="GO" id="GO:0030163">
    <property type="term" value="P:protein catabolic process"/>
    <property type="evidence" value="ECO:0007669"/>
    <property type="project" value="UniProtKB-ARBA"/>
</dbReference>
<evidence type="ECO:0000256" key="4">
    <source>
        <dbReference type="ARBA" id="ARBA00005382"/>
    </source>
</evidence>
<evidence type="ECO:0000256" key="9">
    <source>
        <dbReference type="ARBA" id="ARBA00023098"/>
    </source>
</evidence>
<dbReference type="InterPro" id="IPR001139">
    <property type="entry name" value="Glyco_hydro_30"/>
</dbReference>
<protein>
    <recommendedName>
        <fullName evidence="5 12">Glucosylceramidase</fullName>
        <ecNumber evidence="5 12">3.2.1.45</ecNumber>
    </recommendedName>
</protein>
<dbReference type="InterPro" id="IPR033452">
    <property type="entry name" value="GH30_C"/>
</dbReference>
<sequence length="509" mass="56232">MARGEFWLLLSVATSVFATSSRPCASRDFGHGSVVCVCNATYCDEVELLGEVTAGNAVVFTSSKSGRRLERSVLTSSSSSPGNALKYTVNTATKMQTMMGFGAAFTDAVGINLVRLPPAMQDQILSQYFSPSGHGYTIGRVPMASTDFSTHEYSYDDIPLDFDWLHFNLTAEDFLYKIPFISKAIQLTNDSLNLFASPWSAPGWMKPSGHMKGGGSLLGDPSGPYYVSWANYFVKFFEAYHAQGIDFWGLTVQNEPMSGADPNYPWQTMYFSAAMERDFVKNHLGPALKASSLTKDLKTFRAKLQILKDPLAAQYVSGIAMHWYEDWAVPATVLSVTHARHPDYFILATEACTAYLPGQAKPILGDWDRAEQYANDVIQDVENWVSGWVDWNFVLDMQGGPNWVNNTVDSPIIVNADAVEYYKQPMWHALGHFSRFVKPGAVRVELNVSKKNSDLEGVAFLNEDGTKTVVLLNKSLKNSDPITVSDSSSSDNVYSIALEPSSIVTIVFR</sequence>
<dbReference type="Proteomes" id="UP000835052">
    <property type="component" value="Unassembled WGS sequence"/>
</dbReference>
<keyword evidence="6 13" id="KW-0732">Signal</keyword>
<evidence type="ECO:0000256" key="1">
    <source>
        <dbReference type="ARBA" id="ARBA00001013"/>
    </source>
</evidence>
<evidence type="ECO:0000259" key="14">
    <source>
        <dbReference type="Pfam" id="PF02055"/>
    </source>
</evidence>
<gene>
    <name evidence="16" type="ORF">CAUJ_LOCUS14043</name>
</gene>
<dbReference type="GO" id="GO:0016758">
    <property type="term" value="F:hexosyltransferase activity"/>
    <property type="evidence" value="ECO:0007669"/>
    <property type="project" value="UniProtKB-ARBA"/>
</dbReference>
<evidence type="ECO:0000256" key="10">
    <source>
        <dbReference type="ARBA" id="ARBA00050474"/>
    </source>
</evidence>
<evidence type="ECO:0000256" key="5">
    <source>
        <dbReference type="ARBA" id="ARBA00012658"/>
    </source>
</evidence>
<evidence type="ECO:0000256" key="3">
    <source>
        <dbReference type="ARBA" id="ARBA00004991"/>
    </source>
</evidence>
<dbReference type="OrthoDB" id="2160638at2759"/>
<keyword evidence="7 12" id="KW-0378">Hydrolase</keyword>
<comment type="caution">
    <text evidence="16">The sequence shown here is derived from an EMBL/GenBank/DDBJ whole genome shotgun (WGS) entry which is preliminary data.</text>
</comment>
<evidence type="ECO:0000256" key="7">
    <source>
        <dbReference type="ARBA" id="ARBA00022801"/>
    </source>
</evidence>
<reference evidence="16" key="1">
    <citation type="submission" date="2020-10" db="EMBL/GenBank/DDBJ databases">
        <authorList>
            <person name="Kikuchi T."/>
        </authorList>
    </citation>
    <scope>NUCLEOTIDE SEQUENCE</scope>
    <source>
        <strain evidence="16">NKZ352</strain>
    </source>
</reference>
<dbReference type="Gene3D" id="3.20.20.80">
    <property type="entry name" value="Glycosidases"/>
    <property type="match status" value="1"/>
</dbReference>
<dbReference type="GO" id="GO:0006680">
    <property type="term" value="P:glucosylceramide catabolic process"/>
    <property type="evidence" value="ECO:0007669"/>
    <property type="project" value="TreeGrafter"/>
</dbReference>
<dbReference type="FunFam" id="3.20.20.80:FF:000030">
    <property type="entry name" value="Lysosomal acid glucosylceramidase"/>
    <property type="match status" value="1"/>
</dbReference>
<proteinExistence type="inferred from homology"/>
<comment type="catalytic activity">
    <reaction evidence="1">
        <text>a beta-D-glucosyl-(1&lt;-&gt;1')-N-acylsphing-4-enine + H2O = an N-acylsphing-4-enine + D-glucose</text>
        <dbReference type="Rhea" id="RHEA:13269"/>
        <dbReference type="ChEBI" id="CHEBI:4167"/>
        <dbReference type="ChEBI" id="CHEBI:15377"/>
        <dbReference type="ChEBI" id="CHEBI:22801"/>
        <dbReference type="ChEBI" id="CHEBI:52639"/>
        <dbReference type="EC" id="3.2.1.45"/>
    </reaction>
    <physiologicalReaction direction="left-to-right" evidence="1">
        <dbReference type="Rhea" id="RHEA:13270"/>
    </physiologicalReaction>
</comment>
<dbReference type="PANTHER" id="PTHR11069:SF42">
    <property type="entry name" value="GLUCOSYLCERAMIDASE 4-RELATED"/>
    <property type="match status" value="1"/>
</dbReference>
<dbReference type="GO" id="GO:0006914">
    <property type="term" value="P:autophagy"/>
    <property type="evidence" value="ECO:0007669"/>
    <property type="project" value="UniProtKB-ARBA"/>
</dbReference>